<dbReference type="InterPro" id="IPR044857">
    <property type="entry name" value="T7SS_EccB_R1"/>
</dbReference>
<keyword evidence="5" id="KW-0547">Nucleotide-binding</keyword>
<keyword evidence="7" id="KW-0067">ATP-binding</keyword>
<evidence type="ECO:0000256" key="1">
    <source>
        <dbReference type="ARBA" id="ARBA00004162"/>
    </source>
</evidence>
<evidence type="ECO:0000313" key="13">
    <source>
        <dbReference type="Proteomes" id="UP000230407"/>
    </source>
</evidence>
<dbReference type="GO" id="GO:0005576">
    <property type="term" value="C:extracellular region"/>
    <property type="evidence" value="ECO:0007669"/>
    <property type="project" value="TreeGrafter"/>
</dbReference>
<evidence type="ECO:0000256" key="10">
    <source>
        <dbReference type="SAM" id="MobiDB-lite"/>
    </source>
</evidence>
<dbReference type="PANTHER" id="PTHR40765:SF2">
    <property type="entry name" value="ESX-2 SECRETION SYSTEM ATPASE ECCB2"/>
    <property type="match status" value="1"/>
</dbReference>
<dbReference type="InterPro" id="IPR042485">
    <property type="entry name" value="T7SS_EccB_R3"/>
</dbReference>
<evidence type="ECO:0000256" key="4">
    <source>
        <dbReference type="ARBA" id="ARBA00022692"/>
    </source>
</evidence>
<dbReference type="InterPro" id="IPR007795">
    <property type="entry name" value="T7SS_EccB"/>
</dbReference>
<feature type="region of interest" description="Disordered" evidence="10">
    <location>
        <begin position="241"/>
        <end position="261"/>
    </location>
</feature>
<name>A0A2M8LUA1_9ACTN</name>
<evidence type="ECO:0000256" key="3">
    <source>
        <dbReference type="ARBA" id="ARBA00022475"/>
    </source>
</evidence>
<accession>A0A2M8LUA1</accession>
<keyword evidence="13" id="KW-1185">Reference proteome</keyword>
<sequence>MQNKRDQVQAHLFVMGRLASAMLRADPDDPESPSGRTNRGAAIGLIIAVLVCAGAFVFGLLKPGGNTTWKAEGKLVVDKQTGASYLYLDGRLRPVRNYASARLITGGAPEVSSVGTSSLGDTPHGTPVGVPGAPDALPGGGELETGPWLVCSVTEPTETGEPRARTALAIGAGKVEDISGARRPGDGGGVLVTGPDGRAYLLWQGSRLRLDEKADAVRALGYGSVTPRPVSAAFLDAFPQGPDLAPPEVPGRGEDGPRLGGRATRVGQVFRVDVPGSEPRYHLLGKEGLVPLSDTVAALVLGDPRTAEEAYGGGETQVPTLGTDALTGHLAPGAAGSGDEAGLPPTPPEPVRAAPDQTVCADVASAGGSARVGTAILPETVLGDPVQAPEPEFEPACLPVDAVSVRPGAGVLVRALSAAGSTLGDTTFLVTDTGVKHRLLSKEAVEALGYGGAEERTLPAHVLSMLPTGPDLTKEAATTGEPRISVRCVRPDREKR</sequence>
<evidence type="ECO:0000256" key="11">
    <source>
        <dbReference type="SAM" id="Phobius"/>
    </source>
</evidence>
<evidence type="ECO:0000256" key="8">
    <source>
        <dbReference type="ARBA" id="ARBA00022989"/>
    </source>
</evidence>
<keyword evidence="4 11" id="KW-0812">Transmembrane</keyword>
<dbReference type="GO" id="GO:0005524">
    <property type="term" value="F:ATP binding"/>
    <property type="evidence" value="ECO:0007669"/>
    <property type="project" value="UniProtKB-KW"/>
</dbReference>
<evidence type="ECO:0000256" key="2">
    <source>
        <dbReference type="ARBA" id="ARBA00008149"/>
    </source>
</evidence>
<feature type="region of interest" description="Disordered" evidence="10">
    <location>
        <begin position="469"/>
        <end position="496"/>
    </location>
</feature>
<evidence type="ECO:0000256" key="5">
    <source>
        <dbReference type="ARBA" id="ARBA00022741"/>
    </source>
</evidence>
<organism evidence="12 13">
    <name type="scientific">Streptomyces carminius</name>
    <dbReference type="NCBI Taxonomy" id="2665496"/>
    <lineage>
        <taxon>Bacteria</taxon>
        <taxon>Bacillati</taxon>
        <taxon>Actinomycetota</taxon>
        <taxon>Actinomycetes</taxon>
        <taxon>Kitasatosporales</taxon>
        <taxon>Streptomycetaceae</taxon>
        <taxon>Streptomyces</taxon>
    </lineage>
</organism>
<evidence type="ECO:0000256" key="7">
    <source>
        <dbReference type="ARBA" id="ARBA00022840"/>
    </source>
</evidence>
<dbReference type="AlphaFoldDB" id="A0A2M8LUA1"/>
<proteinExistence type="inferred from homology"/>
<dbReference type="NCBIfam" id="TIGR03919">
    <property type="entry name" value="T7SS_EccB"/>
    <property type="match status" value="1"/>
</dbReference>
<dbReference type="Gene3D" id="3.30.2390.20">
    <property type="entry name" value="Type VII secretion system EccB, repeat 1 domain"/>
    <property type="match status" value="1"/>
</dbReference>
<dbReference type="EMBL" id="PGGW01000065">
    <property type="protein sequence ID" value="PJE95499.1"/>
    <property type="molecule type" value="Genomic_DNA"/>
</dbReference>
<evidence type="ECO:0000256" key="6">
    <source>
        <dbReference type="ARBA" id="ARBA00022801"/>
    </source>
</evidence>
<gene>
    <name evidence="12" type="primary">eccB</name>
    <name evidence="12" type="ORF">CUT44_23145</name>
</gene>
<dbReference type="Proteomes" id="UP000230407">
    <property type="component" value="Unassembled WGS sequence"/>
</dbReference>
<keyword evidence="9 11" id="KW-0472">Membrane</keyword>
<dbReference type="GO" id="GO:0005886">
    <property type="term" value="C:plasma membrane"/>
    <property type="evidence" value="ECO:0007669"/>
    <property type="project" value="UniProtKB-SubCell"/>
</dbReference>
<feature type="transmembrane region" description="Helical" evidence="11">
    <location>
        <begin position="41"/>
        <end position="61"/>
    </location>
</feature>
<evidence type="ECO:0000313" key="12">
    <source>
        <dbReference type="EMBL" id="PJE95499.1"/>
    </source>
</evidence>
<comment type="subcellular location">
    <subcellularLocation>
        <location evidence="1">Cell membrane</location>
        <topology evidence="1">Single-pass membrane protein</topology>
    </subcellularLocation>
</comment>
<dbReference type="RefSeq" id="WP_100203861.1">
    <property type="nucleotide sequence ID" value="NZ_PGGW01000065.1"/>
</dbReference>
<keyword evidence="6" id="KW-0378">Hydrolase</keyword>
<keyword evidence="8 11" id="KW-1133">Transmembrane helix</keyword>
<dbReference type="Pfam" id="PF05108">
    <property type="entry name" value="T7SS_ESX1_EccB"/>
    <property type="match status" value="1"/>
</dbReference>
<comment type="caution">
    <text evidence="12">The sequence shown here is derived from an EMBL/GenBank/DDBJ whole genome shotgun (WGS) entry which is preliminary data.</text>
</comment>
<feature type="region of interest" description="Disordered" evidence="10">
    <location>
        <begin position="326"/>
        <end position="353"/>
    </location>
</feature>
<dbReference type="PANTHER" id="PTHR40765">
    <property type="entry name" value="ESX-2 SECRETION SYSTEM ATPASE ECCB2"/>
    <property type="match status" value="1"/>
</dbReference>
<dbReference type="GO" id="GO:0016787">
    <property type="term" value="F:hydrolase activity"/>
    <property type="evidence" value="ECO:0007669"/>
    <property type="project" value="UniProtKB-KW"/>
</dbReference>
<protein>
    <submittedName>
        <fullName evidence="12">Type VII secretion protein EccB</fullName>
    </submittedName>
</protein>
<keyword evidence="3" id="KW-1003">Cell membrane</keyword>
<evidence type="ECO:0000256" key="9">
    <source>
        <dbReference type="ARBA" id="ARBA00023136"/>
    </source>
</evidence>
<reference evidence="12 13" key="1">
    <citation type="submission" date="2017-11" db="EMBL/GenBank/DDBJ databases">
        <title>Streptomyces carmine sp. nov., a novel actinomycete isolated from Sophora alopecuroides in Xinjiang, China.</title>
        <authorList>
            <person name="Wang Y."/>
            <person name="Luo X."/>
            <person name="Wan C."/>
            <person name="Zhang L."/>
        </authorList>
    </citation>
    <scope>NUCLEOTIDE SEQUENCE [LARGE SCALE GENOMIC DNA]</scope>
    <source>
        <strain evidence="12 13">TRM SA0054</strain>
    </source>
</reference>
<dbReference type="Gene3D" id="2.40.50.910">
    <property type="entry name" value="Type VII secretion system EccB, repeat 3 domain"/>
    <property type="match status" value="1"/>
</dbReference>
<comment type="similarity">
    <text evidence="2">Belongs to the EccB family.</text>
</comment>